<evidence type="ECO:0000313" key="1">
    <source>
        <dbReference type="Proteomes" id="UP000235220"/>
    </source>
</evidence>
<dbReference type="KEGG" id="jre:118344547"/>
<gene>
    <name evidence="2" type="primary">LOC118344547</name>
</gene>
<accession>A0A6P9E1R2</accession>
<protein>
    <submittedName>
        <fullName evidence="2">Uncharacterized protein LOC118344547</fullName>
    </submittedName>
</protein>
<reference evidence="2" key="1">
    <citation type="submission" date="2025-08" db="UniProtKB">
        <authorList>
            <consortium name="RefSeq"/>
        </authorList>
    </citation>
    <scope>IDENTIFICATION</scope>
    <source>
        <tissue evidence="2">Leaves</tissue>
    </source>
</reference>
<evidence type="ECO:0000313" key="2">
    <source>
        <dbReference type="RefSeq" id="XP_035541429.1"/>
    </source>
</evidence>
<dbReference type="RefSeq" id="XP_035541429.1">
    <property type="nucleotide sequence ID" value="XM_035685536.1"/>
</dbReference>
<sequence length="195" mass="21552">MNYRPLPVCSCGGLRTLMAMHQQDYVMRFLMGLNDSFSQVRGQILLIDSLPPMNKVFSLILQEERQRDIGSPLVPHIPFAALSSTAKQALHIKPSTSKDRPICSHCSIPGHTIEKCFKLHEYPPGYRSKGKYSTPSSSVHQVAGDSMSSFPLTPQQCQQLIALLNSESHASQTANVISSVDHLSGPHPLENDWEG</sequence>
<keyword evidence="1" id="KW-1185">Reference proteome</keyword>
<dbReference type="AlphaFoldDB" id="A0A6P9E1R2"/>
<proteinExistence type="predicted"/>
<dbReference type="Proteomes" id="UP000235220">
    <property type="component" value="Chromosome 14"/>
</dbReference>
<dbReference type="PANTHER" id="PTHR34222:SF99">
    <property type="entry name" value="PROTEIN, PUTATIVE-RELATED"/>
    <property type="match status" value="1"/>
</dbReference>
<dbReference type="PANTHER" id="PTHR34222">
    <property type="entry name" value="GAG_PRE-INTEGRS DOMAIN-CONTAINING PROTEIN"/>
    <property type="match status" value="1"/>
</dbReference>
<dbReference type="OrthoDB" id="5544992at2759"/>
<dbReference type="InParanoid" id="A0A6P9E1R2"/>
<dbReference type="GeneID" id="118344547"/>
<organism evidence="1 2">
    <name type="scientific">Juglans regia</name>
    <name type="common">English walnut</name>
    <dbReference type="NCBI Taxonomy" id="51240"/>
    <lineage>
        <taxon>Eukaryota</taxon>
        <taxon>Viridiplantae</taxon>
        <taxon>Streptophyta</taxon>
        <taxon>Embryophyta</taxon>
        <taxon>Tracheophyta</taxon>
        <taxon>Spermatophyta</taxon>
        <taxon>Magnoliopsida</taxon>
        <taxon>eudicotyledons</taxon>
        <taxon>Gunneridae</taxon>
        <taxon>Pentapetalae</taxon>
        <taxon>rosids</taxon>
        <taxon>fabids</taxon>
        <taxon>Fagales</taxon>
        <taxon>Juglandaceae</taxon>
        <taxon>Juglans</taxon>
    </lineage>
</organism>
<name>A0A6P9E1R2_JUGRE</name>